<dbReference type="Proteomes" id="UP000011760">
    <property type="component" value="Chromosome"/>
</dbReference>
<evidence type="ECO:0000256" key="1">
    <source>
        <dbReference type="SAM" id="Phobius"/>
    </source>
</evidence>
<name>M1UED7_9CORY</name>
<organism evidence="2 3">
    <name type="scientific">Corynebacterium callunae DSM 20147</name>
    <dbReference type="NCBI Taxonomy" id="1121353"/>
    <lineage>
        <taxon>Bacteria</taxon>
        <taxon>Bacillati</taxon>
        <taxon>Actinomycetota</taxon>
        <taxon>Actinomycetes</taxon>
        <taxon>Mycobacteriales</taxon>
        <taxon>Corynebacteriaceae</taxon>
        <taxon>Corynebacterium</taxon>
    </lineage>
</organism>
<dbReference type="HOGENOM" id="CLU_2715528_0_0_11"/>
<sequence length="79" mass="8079">MINLFAAALPAFESLSITSILVLGAVALICGLPVVVTLEKGAGFDDIVAALILSGILGFVAFTFVLPKLVDLGCTVCQL</sequence>
<keyword evidence="1" id="KW-0472">Membrane</keyword>
<dbReference type="OrthoDB" id="4426684at2"/>
<dbReference type="AlphaFoldDB" id="M1UED7"/>
<dbReference type="EMBL" id="CP004354">
    <property type="protein sequence ID" value="AGG66405.1"/>
    <property type="molecule type" value="Genomic_DNA"/>
</dbReference>
<keyword evidence="1" id="KW-0812">Transmembrane</keyword>
<dbReference type="KEGG" id="ccn:H924_04795"/>
<dbReference type="PATRIC" id="fig|1121353.3.peg.984"/>
<reference evidence="2 3" key="1">
    <citation type="submission" date="2013-02" db="EMBL/GenBank/DDBJ databases">
        <title>The complete genome sequence of Corynebacterium callunae DSM 20147.</title>
        <authorList>
            <person name="Ruckert C."/>
            <person name="Albersmeier A."/>
            <person name="Kalinowski J."/>
        </authorList>
    </citation>
    <scope>NUCLEOTIDE SEQUENCE [LARGE SCALE GENOMIC DNA]</scope>
    <source>
        <strain evidence="2 3">DSM 20147</strain>
    </source>
</reference>
<keyword evidence="3" id="KW-1185">Reference proteome</keyword>
<feature type="transmembrane region" description="Helical" evidence="1">
    <location>
        <begin position="15"/>
        <end position="35"/>
    </location>
</feature>
<dbReference type="STRING" id="1121353.H924_04795"/>
<accession>M1UED7</accession>
<protein>
    <submittedName>
        <fullName evidence="2">Uncharacterized protein</fullName>
    </submittedName>
</protein>
<proteinExistence type="predicted"/>
<evidence type="ECO:0000313" key="3">
    <source>
        <dbReference type="Proteomes" id="UP000011760"/>
    </source>
</evidence>
<dbReference type="RefSeq" id="WP_015650840.1">
    <property type="nucleotide sequence ID" value="NC_020506.1"/>
</dbReference>
<gene>
    <name evidence="2" type="ORF">H924_04795</name>
</gene>
<dbReference type="eggNOG" id="ENOG5031QKP">
    <property type="taxonomic scope" value="Bacteria"/>
</dbReference>
<feature type="transmembrane region" description="Helical" evidence="1">
    <location>
        <begin position="47"/>
        <end position="66"/>
    </location>
</feature>
<evidence type="ECO:0000313" key="2">
    <source>
        <dbReference type="EMBL" id="AGG66405.1"/>
    </source>
</evidence>
<keyword evidence="1" id="KW-1133">Transmembrane helix</keyword>